<protein>
    <recommendedName>
        <fullName evidence="1">Helitron helicase-like domain-containing protein</fullName>
    </recommendedName>
</protein>
<sequence>METLNEVGIDSNHLPNPELIIIINGQPTKSNNVWRSLVDVNKIKAALRKLKEINWLYRNVDDDSIDKSSKNVTQVVRNTTCKMLETANDQDLEGLWAYTIRNLDSKIATGSDISQYKLMNVQEAPIDNRQEHLDLLCFPTLFRTGQYGEHHPRQSYQAQTSSFCEYIKSRILNENTRIRRNHSYCLHYYGLKINKALKTGIYNLLKTSRGNVGQTVAQILEEINVLHEKFEGNLSTMLAPIRGTNQYIGSFVKGEVKAMIAEYGSPTLFLTLSCAEYDSADIAQYLRKVNNAPQSYSISRLCTEDPVSVLRQFSCKFKDFFNIVILQRGVLGKVEQCYVKKKYQMRGAPHYHILLWIENSPVVGIDRPEEVCSFIQDRITCHIPDSNTSPELNFFVTKYQMHKCSKYCKRNIKVSKTYVSRC</sequence>
<dbReference type="AlphaFoldDB" id="A0A1X7TQP9"/>
<organism evidence="2">
    <name type="scientific">Amphimedon queenslandica</name>
    <name type="common">Sponge</name>
    <dbReference type="NCBI Taxonomy" id="400682"/>
    <lineage>
        <taxon>Eukaryota</taxon>
        <taxon>Metazoa</taxon>
        <taxon>Porifera</taxon>
        <taxon>Demospongiae</taxon>
        <taxon>Heteroscleromorpha</taxon>
        <taxon>Haplosclerida</taxon>
        <taxon>Niphatidae</taxon>
        <taxon>Amphimedon</taxon>
    </lineage>
</organism>
<dbReference type="STRING" id="400682.A0A1X7TQP9"/>
<proteinExistence type="predicted"/>
<evidence type="ECO:0000313" key="2">
    <source>
        <dbReference type="EnsemblMetazoa" id="Aqu2.1.17424_001"/>
    </source>
</evidence>
<reference evidence="2" key="1">
    <citation type="submission" date="2017-05" db="UniProtKB">
        <authorList>
            <consortium name="EnsemblMetazoa"/>
        </authorList>
    </citation>
    <scope>IDENTIFICATION</scope>
</reference>
<dbReference type="InterPro" id="IPR025476">
    <property type="entry name" value="Helitron_helicase-like"/>
</dbReference>
<dbReference type="Pfam" id="PF14214">
    <property type="entry name" value="Helitron_like_N"/>
    <property type="match status" value="1"/>
</dbReference>
<evidence type="ECO:0000259" key="1">
    <source>
        <dbReference type="Pfam" id="PF14214"/>
    </source>
</evidence>
<dbReference type="InParanoid" id="A0A1X7TQP9"/>
<dbReference type="EnsemblMetazoa" id="Aqu2.1.17424_001">
    <property type="protein sequence ID" value="Aqu2.1.17424_001"/>
    <property type="gene ID" value="Aqu2.1.17424"/>
</dbReference>
<accession>A0A1X7TQP9</accession>
<name>A0A1X7TQP9_AMPQE</name>
<feature type="domain" description="Helitron helicase-like" evidence="1">
    <location>
        <begin position="229"/>
        <end position="355"/>
    </location>
</feature>